<evidence type="ECO:0000313" key="1">
    <source>
        <dbReference type="EMBL" id="KAJ8058421.1"/>
    </source>
</evidence>
<organism evidence="1 2">
    <name type="scientific">Sclerotinia nivalis</name>
    <dbReference type="NCBI Taxonomy" id="352851"/>
    <lineage>
        <taxon>Eukaryota</taxon>
        <taxon>Fungi</taxon>
        <taxon>Dikarya</taxon>
        <taxon>Ascomycota</taxon>
        <taxon>Pezizomycotina</taxon>
        <taxon>Leotiomycetes</taxon>
        <taxon>Helotiales</taxon>
        <taxon>Sclerotiniaceae</taxon>
        <taxon>Sclerotinia</taxon>
    </lineage>
</organism>
<protein>
    <submittedName>
        <fullName evidence="1">Uncharacterized protein</fullName>
    </submittedName>
</protein>
<accession>A0A9X0A937</accession>
<dbReference type="EMBL" id="JAPEIS010000016">
    <property type="protein sequence ID" value="KAJ8058421.1"/>
    <property type="molecule type" value="Genomic_DNA"/>
</dbReference>
<reference evidence="1" key="1">
    <citation type="submission" date="2022-11" db="EMBL/GenBank/DDBJ databases">
        <title>Genome Resource of Sclerotinia nivalis Strain SnTB1, a Plant Pathogen Isolated from American Ginseng.</title>
        <authorList>
            <person name="Fan S."/>
        </authorList>
    </citation>
    <scope>NUCLEOTIDE SEQUENCE</scope>
    <source>
        <strain evidence="1">SnTB1</strain>
    </source>
</reference>
<dbReference type="OrthoDB" id="10301311at2759"/>
<dbReference type="Proteomes" id="UP001152300">
    <property type="component" value="Unassembled WGS sequence"/>
</dbReference>
<comment type="caution">
    <text evidence="1">The sequence shown here is derived from an EMBL/GenBank/DDBJ whole genome shotgun (WGS) entry which is preliminary data.</text>
</comment>
<name>A0A9X0A937_9HELO</name>
<evidence type="ECO:0000313" key="2">
    <source>
        <dbReference type="Proteomes" id="UP001152300"/>
    </source>
</evidence>
<sequence length="177" mass="20178">MYTLAKLINSENGYHYSKWYVLYRKLETYNSFFLTTKRNDPNEGIWKVLPFKGVRSGEVKEDIDKAEKEAVAVFSILQSMFAIPSKNEAGTTTLHAYIPERDGIKTPFALSLINPDRAAIKRVQSALATSLISCKCIHSNAHPEHKPNPHSHANPYQYIELNKGEEGRNSVYFKLEE</sequence>
<keyword evidence="2" id="KW-1185">Reference proteome</keyword>
<proteinExistence type="predicted"/>
<dbReference type="AlphaFoldDB" id="A0A9X0A937"/>
<gene>
    <name evidence="1" type="ORF">OCU04_012610</name>
</gene>